<keyword evidence="4" id="KW-0328">Glycosyltransferase</keyword>
<sequence length="250" mass="27343">MPISRSEAEVPRILASRVLRSLKSYVPLQEVYRALREEKVEVSPSELSRYAAGHSLPPSLKAVHILVALKRRGLLREILSKKISMDENGVVNVAQLAYDVEVLSAAVASAYPTFFRGVDVVLTAAVNGIPLASFAAWALDARLAVARRERESPSMKYLTAYLFQRDPPSVVPLYVPSSLLERGARVLIVDDLLRTGRTLKALLSLIDEADAEPVGVLALVSLSEAWKSVLTRDIQTMVILELASQGSTQP</sequence>
<dbReference type="eggNOG" id="arCOG00031">
    <property type="taxonomic scope" value="Archaea"/>
</dbReference>
<dbReference type="GeneID" id="4600969"/>
<dbReference type="RefSeq" id="WP_011752766.1">
    <property type="nucleotide sequence ID" value="NC_008698.1"/>
</dbReference>
<dbReference type="Gene3D" id="3.40.50.2020">
    <property type="match status" value="1"/>
</dbReference>
<feature type="domain" description="Phosphoribosyltransferase" evidence="3">
    <location>
        <begin position="113"/>
        <end position="228"/>
    </location>
</feature>
<dbReference type="SUPFAM" id="SSF53271">
    <property type="entry name" value="PRTase-like"/>
    <property type="match status" value="1"/>
</dbReference>
<evidence type="ECO:0000256" key="1">
    <source>
        <dbReference type="ARBA" id="ARBA00022679"/>
    </source>
</evidence>
<accession>A1RZ71</accession>
<dbReference type="CDD" id="cd06223">
    <property type="entry name" value="PRTases_typeI"/>
    <property type="match status" value="1"/>
</dbReference>
<dbReference type="InterPro" id="IPR029057">
    <property type="entry name" value="PRTase-like"/>
</dbReference>
<keyword evidence="1" id="KW-0808">Transferase</keyword>
<dbReference type="Pfam" id="PF00156">
    <property type="entry name" value="Pribosyltran"/>
    <property type="match status" value="1"/>
</dbReference>
<dbReference type="InterPro" id="IPR050118">
    <property type="entry name" value="Pur/Pyrimidine_PRTase"/>
</dbReference>
<dbReference type="STRING" id="368408.Tpen_1102"/>
<protein>
    <submittedName>
        <fullName evidence="4">Phosphoribosyltransferase</fullName>
    </submittedName>
</protein>
<dbReference type="KEGG" id="tpe:Tpen_1102"/>
<name>A1RZ71_THEPD</name>
<dbReference type="OrthoDB" id="31493at2157"/>
<evidence type="ECO:0000256" key="2">
    <source>
        <dbReference type="ARBA" id="ARBA00022726"/>
    </source>
</evidence>
<keyword evidence="5" id="KW-1185">Reference proteome</keyword>
<dbReference type="AlphaFoldDB" id="A1RZ71"/>
<dbReference type="Proteomes" id="UP000000641">
    <property type="component" value="Chromosome"/>
</dbReference>
<organism evidence="4 5">
    <name type="scientific">Thermofilum pendens (strain DSM 2475 / Hrk 5)</name>
    <dbReference type="NCBI Taxonomy" id="368408"/>
    <lineage>
        <taxon>Archaea</taxon>
        <taxon>Thermoproteota</taxon>
        <taxon>Thermoprotei</taxon>
        <taxon>Thermofilales</taxon>
        <taxon>Thermofilaceae</taxon>
        <taxon>Thermofilum</taxon>
    </lineage>
</organism>
<dbReference type="PANTHER" id="PTHR43864">
    <property type="entry name" value="HYPOXANTHINE/GUANINE PHOSPHORIBOSYLTRANSFERASE"/>
    <property type="match status" value="1"/>
</dbReference>
<dbReference type="PANTHER" id="PTHR43864:SF1">
    <property type="entry name" value="XANTHINE PHOSPHORIBOSYLTRANSFERASE"/>
    <property type="match status" value="1"/>
</dbReference>
<dbReference type="GO" id="GO:0016757">
    <property type="term" value="F:glycosyltransferase activity"/>
    <property type="evidence" value="ECO:0007669"/>
    <property type="project" value="UniProtKB-KW"/>
</dbReference>
<proteinExistence type="predicted"/>
<evidence type="ECO:0000259" key="3">
    <source>
        <dbReference type="Pfam" id="PF00156"/>
    </source>
</evidence>
<dbReference type="EMBL" id="CP000505">
    <property type="protein sequence ID" value="ABL78501.1"/>
    <property type="molecule type" value="Genomic_DNA"/>
</dbReference>
<reference evidence="5" key="1">
    <citation type="journal article" date="2008" name="J. Bacteriol.">
        <title>Genome sequence of Thermofilum pendens reveals an exceptional loss of biosynthetic pathways without genome reduction.</title>
        <authorList>
            <person name="Anderson I."/>
            <person name="Rodriguez J."/>
            <person name="Susanti D."/>
            <person name="Porat I."/>
            <person name="Reich C."/>
            <person name="Ulrich L.E."/>
            <person name="Elkins J.G."/>
            <person name="Mavromatis K."/>
            <person name="Lykidis A."/>
            <person name="Kim E."/>
            <person name="Thompson L.S."/>
            <person name="Nolan M."/>
            <person name="Land M."/>
            <person name="Copeland A."/>
            <person name="Lapidus A."/>
            <person name="Lucas S."/>
            <person name="Detter C."/>
            <person name="Zhulin I.B."/>
            <person name="Olsen G.J."/>
            <person name="Whitman W."/>
            <person name="Mukhopadhyay B."/>
            <person name="Bristow J."/>
            <person name="Kyrpides N."/>
        </authorList>
    </citation>
    <scope>NUCLEOTIDE SEQUENCE [LARGE SCALE GENOMIC DNA]</scope>
    <source>
        <strain evidence="5">DSM 2475 / Hrk 5</strain>
    </source>
</reference>
<dbReference type="InterPro" id="IPR000836">
    <property type="entry name" value="PRTase_dom"/>
</dbReference>
<dbReference type="EnsemblBacteria" id="ABL78501">
    <property type="protein sequence ID" value="ABL78501"/>
    <property type="gene ID" value="Tpen_1102"/>
</dbReference>
<gene>
    <name evidence="4" type="ordered locus">Tpen_1102</name>
</gene>
<evidence type="ECO:0000313" key="4">
    <source>
        <dbReference type="EMBL" id="ABL78501.1"/>
    </source>
</evidence>
<keyword evidence="2" id="KW-0660">Purine salvage</keyword>
<dbReference type="HOGENOM" id="CLU_086256_1_0_2"/>
<dbReference type="GO" id="GO:0006166">
    <property type="term" value="P:purine ribonucleoside salvage"/>
    <property type="evidence" value="ECO:0007669"/>
    <property type="project" value="UniProtKB-KW"/>
</dbReference>
<evidence type="ECO:0000313" key="5">
    <source>
        <dbReference type="Proteomes" id="UP000000641"/>
    </source>
</evidence>